<feature type="domain" description="Inner membrane protein YgaP-like transmembrane" evidence="2">
    <location>
        <begin position="1"/>
        <end position="61"/>
    </location>
</feature>
<keyword evidence="1" id="KW-0812">Transmembrane</keyword>
<dbReference type="RefSeq" id="WP_289832330.1">
    <property type="nucleotide sequence ID" value="NZ_JAUEDK010000089.1"/>
</dbReference>
<dbReference type="Proteomes" id="UP001168540">
    <property type="component" value="Unassembled WGS sequence"/>
</dbReference>
<proteinExistence type="predicted"/>
<dbReference type="EMBL" id="JAUEDK010000089">
    <property type="protein sequence ID" value="MDN0077718.1"/>
    <property type="molecule type" value="Genomic_DNA"/>
</dbReference>
<protein>
    <submittedName>
        <fullName evidence="3">DUF2892 domain-containing protein</fullName>
    </submittedName>
</protein>
<keyword evidence="1" id="KW-1133">Transmembrane helix</keyword>
<dbReference type="Pfam" id="PF11127">
    <property type="entry name" value="YgaP-like_TM"/>
    <property type="match status" value="1"/>
</dbReference>
<evidence type="ECO:0000313" key="4">
    <source>
        <dbReference type="Proteomes" id="UP001168540"/>
    </source>
</evidence>
<keyword evidence="1" id="KW-0472">Membrane</keyword>
<evidence type="ECO:0000256" key="1">
    <source>
        <dbReference type="SAM" id="Phobius"/>
    </source>
</evidence>
<reference evidence="3" key="1">
    <citation type="submission" date="2023-06" db="EMBL/GenBank/DDBJ databases">
        <authorList>
            <person name="Zhang S."/>
        </authorList>
    </citation>
    <scope>NUCLEOTIDE SEQUENCE</scope>
    <source>
        <strain evidence="3">SG2303</strain>
    </source>
</reference>
<feature type="transmembrane region" description="Helical" evidence="1">
    <location>
        <begin position="12"/>
        <end position="35"/>
    </location>
</feature>
<gene>
    <name evidence="3" type="ORF">QU481_23185</name>
</gene>
<organism evidence="3 4">
    <name type="scientific">Crenobacter oryzisoli</name>
    <dbReference type="NCBI Taxonomy" id="3056844"/>
    <lineage>
        <taxon>Bacteria</taxon>
        <taxon>Pseudomonadati</taxon>
        <taxon>Pseudomonadota</taxon>
        <taxon>Betaproteobacteria</taxon>
        <taxon>Neisseriales</taxon>
        <taxon>Neisseriaceae</taxon>
        <taxon>Crenobacter</taxon>
    </lineage>
</organism>
<comment type="caution">
    <text evidence="3">The sequence shown here is derived from an EMBL/GenBank/DDBJ whole genome shotgun (WGS) entry which is preliminary data.</text>
</comment>
<evidence type="ECO:0000259" key="2">
    <source>
        <dbReference type="Pfam" id="PF11127"/>
    </source>
</evidence>
<accession>A0ABT7XV85</accession>
<evidence type="ECO:0000313" key="3">
    <source>
        <dbReference type="EMBL" id="MDN0077718.1"/>
    </source>
</evidence>
<keyword evidence="4" id="KW-1185">Reference proteome</keyword>
<sequence length="68" mass="6992">MQANIGGVDRVVRIVAGLALVGAALGGLIGAWGWFGIVPLATGAIGYCPAYKLFGFRSCPLQKQEGSK</sequence>
<dbReference type="InterPro" id="IPR021309">
    <property type="entry name" value="YgaP-like_TM"/>
</dbReference>
<name>A0ABT7XV85_9NEIS</name>